<dbReference type="Pfam" id="PF25155">
    <property type="entry name" value="NTF2_YvbJ"/>
    <property type="match status" value="1"/>
</dbReference>
<gene>
    <name evidence="7" type="ORF">ABC228_15925</name>
</gene>
<feature type="region of interest" description="Disordered" evidence="1">
    <location>
        <begin position="521"/>
        <end position="540"/>
    </location>
</feature>
<evidence type="ECO:0000256" key="1">
    <source>
        <dbReference type="SAM" id="MobiDB-lite"/>
    </source>
</evidence>
<evidence type="ECO:0000259" key="6">
    <source>
        <dbReference type="Pfam" id="PF25155"/>
    </source>
</evidence>
<dbReference type="InterPro" id="IPR054530">
    <property type="entry name" value="TcaA_4th"/>
</dbReference>
<comment type="caution">
    <text evidence="7">The sequence shown here is derived from an EMBL/GenBank/DDBJ whole genome shotgun (WGS) entry which is preliminary data.</text>
</comment>
<feature type="domain" description="TcaA 4th" evidence="5">
    <location>
        <begin position="229"/>
        <end position="299"/>
    </location>
</feature>
<evidence type="ECO:0000313" key="8">
    <source>
        <dbReference type="Proteomes" id="UP001444625"/>
    </source>
</evidence>
<dbReference type="EMBL" id="JBDIML010000006">
    <property type="protein sequence ID" value="MEN2768672.1"/>
    <property type="molecule type" value="Genomic_DNA"/>
</dbReference>
<keyword evidence="8" id="KW-1185">Reference proteome</keyword>
<keyword evidence="2" id="KW-0472">Membrane</keyword>
<feature type="region of interest" description="Disordered" evidence="1">
    <location>
        <begin position="28"/>
        <end position="87"/>
    </location>
</feature>
<dbReference type="Pfam" id="PF22813">
    <property type="entry name" value="TcaA_2nd"/>
    <property type="match status" value="1"/>
</dbReference>
<organism evidence="7 8">
    <name type="scientific">Ornithinibacillus xuwenensis</name>
    <dbReference type="NCBI Taxonomy" id="3144668"/>
    <lineage>
        <taxon>Bacteria</taxon>
        <taxon>Bacillati</taxon>
        <taxon>Bacillota</taxon>
        <taxon>Bacilli</taxon>
        <taxon>Bacillales</taxon>
        <taxon>Bacillaceae</taxon>
        <taxon>Ornithinibacillus</taxon>
    </lineage>
</organism>
<feature type="domain" description="TcaA second" evidence="4">
    <location>
        <begin position="129"/>
        <end position="226"/>
    </location>
</feature>
<name>A0ABU9XPA0_9BACI</name>
<evidence type="ECO:0000256" key="2">
    <source>
        <dbReference type="SAM" id="Phobius"/>
    </source>
</evidence>
<evidence type="ECO:0000259" key="5">
    <source>
        <dbReference type="Pfam" id="PF22820"/>
    </source>
</evidence>
<feature type="domain" description="YvbJ-like NTF2-like" evidence="6">
    <location>
        <begin position="389"/>
        <end position="508"/>
    </location>
</feature>
<dbReference type="Pfam" id="PF22820">
    <property type="entry name" value="TcaA_3rd_4th"/>
    <property type="match status" value="2"/>
</dbReference>
<protein>
    <submittedName>
        <fullName evidence="7">Zinc-ribbon domain-containing protein</fullName>
    </submittedName>
</protein>
<dbReference type="InterPro" id="IPR054529">
    <property type="entry name" value="TcaA_2nd"/>
</dbReference>
<dbReference type="PANTHER" id="PTHR40038">
    <property type="entry name" value="MEMBRANE-ASSOCIATED PROTEIN TCAA"/>
    <property type="match status" value="1"/>
</dbReference>
<reference evidence="7 8" key="1">
    <citation type="submission" date="2024-05" db="EMBL/GenBank/DDBJ databases">
        <authorList>
            <person name="Haq I."/>
            <person name="Ullah Z."/>
            <person name="Ahmad R."/>
            <person name="Li M."/>
            <person name="Tong Y."/>
        </authorList>
    </citation>
    <scope>NUCLEOTIDE SEQUENCE [LARGE SCALE GENOMIC DNA]</scope>
    <source>
        <strain evidence="7 8">16A2E</strain>
    </source>
</reference>
<dbReference type="InterPro" id="IPR026870">
    <property type="entry name" value="Zinc_ribbon_dom"/>
</dbReference>
<dbReference type="PANTHER" id="PTHR40038:SF1">
    <property type="entry name" value="MEMBRANE-ASSOCIATED PROTEIN TCAA"/>
    <property type="match status" value="1"/>
</dbReference>
<feature type="transmembrane region" description="Helical" evidence="2">
    <location>
        <begin position="102"/>
        <end position="123"/>
    </location>
</feature>
<feature type="compositionally biased region" description="Polar residues" evidence="1">
    <location>
        <begin position="528"/>
        <end position="540"/>
    </location>
</feature>
<dbReference type="Proteomes" id="UP001444625">
    <property type="component" value="Unassembled WGS sequence"/>
</dbReference>
<evidence type="ECO:0000259" key="3">
    <source>
        <dbReference type="Pfam" id="PF13240"/>
    </source>
</evidence>
<accession>A0ABU9XPA0</accession>
<keyword evidence="2" id="KW-1133">Transmembrane helix</keyword>
<dbReference type="InterPro" id="IPR056902">
    <property type="entry name" value="NTF2_YvbJ"/>
</dbReference>
<dbReference type="RefSeq" id="WP_345826167.1">
    <property type="nucleotide sequence ID" value="NZ_JBDIML010000006.1"/>
</dbReference>
<keyword evidence="2" id="KW-0812">Transmembrane</keyword>
<evidence type="ECO:0000313" key="7">
    <source>
        <dbReference type="EMBL" id="MEN2768672.1"/>
    </source>
</evidence>
<proteinExistence type="predicted"/>
<dbReference type="Pfam" id="PF13240">
    <property type="entry name" value="Zn_Ribbon_1"/>
    <property type="match status" value="1"/>
</dbReference>
<evidence type="ECO:0000259" key="4">
    <source>
        <dbReference type="Pfam" id="PF22813"/>
    </source>
</evidence>
<feature type="domain" description="Zinc-ribbon" evidence="3">
    <location>
        <begin position="3"/>
        <end position="25"/>
    </location>
</feature>
<feature type="domain" description="TcaA 4th" evidence="5">
    <location>
        <begin position="315"/>
        <end position="378"/>
    </location>
</feature>
<sequence length="540" mass="60734">MNYCNQCGEELVEGAKFCKHCGTPVVEKEQSPELEQPVEQASNVEGQETVEPVEAEETTVKEEQVTAAQEEPVNPEPGTQEKGGLAAASKKSGQGFKLSKPAILSISIVGALILILFVGFFVASSMASPNKIVEKFEEAMHEKDTDTVADLLSSKSLSLEIDKKSVEGFVEYFNENPSEMDLLIDHLKDQVKQYKENPDFKVDDWYAVNLEKDGKFLVFDNYDITVSPVYFNVYTNYNETEIYLGDEVVATADSDEYYKEIGPFLPGLYSFKAVYKSEYVELTSEVESTNFDPGYTQEVDLYLDGTDVLFELPYYENLENVKLYLNGEDIGVNLVEDNEVGPLLTDGSMTFAYEAEFPFGTVKSEELPIDSGYMYADFKAGDELKQSLQDVIVQFNKEYLAALTTADGSQLTVANETVIDDVVSGAEDDREWGYNYTGKFIGIDFYDNSFEFFNYGDAWTVDVATNTLTEEAIFYDDEEAPALEPTENEITYELTYDEASSAWLVSYVSWGAYYDSDSVTEYREENPETYTSKWANSQKE</sequence>